<proteinExistence type="predicted"/>
<protein>
    <submittedName>
        <fullName evidence="1">Uncharacterized protein</fullName>
    </submittedName>
</protein>
<organism evidence="1 2">
    <name type="scientific">Sulfobacillus thermotolerans</name>
    <dbReference type="NCBI Taxonomy" id="338644"/>
    <lineage>
        <taxon>Bacteria</taxon>
        <taxon>Bacillati</taxon>
        <taxon>Bacillota</taxon>
        <taxon>Clostridia</taxon>
        <taxon>Eubacteriales</taxon>
        <taxon>Clostridiales Family XVII. Incertae Sedis</taxon>
        <taxon>Sulfobacillus</taxon>
    </lineage>
</organism>
<evidence type="ECO:0000313" key="1">
    <source>
        <dbReference type="EMBL" id="AUW92685.1"/>
    </source>
</evidence>
<gene>
    <name evidence="1" type="ORF">BXT84_00870</name>
</gene>
<dbReference type="EMBL" id="CP019454">
    <property type="protein sequence ID" value="AUW92685.1"/>
    <property type="molecule type" value="Genomic_DNA"/>
</dbReference>
<name>A0ABM6RN06_9FIRM</name>
<reference evidence="1 2" key="1">
    <citation type="journal article" date="2019" name="Sci. Rep.">
        <title>Sulfobacillus thermotolerans: new insights into resistance and metabolic capacities of acidophilic chemolithotrophs.</title>
        <authorList>
            <person name="Panyushkina A.E."/>
            <person name="Babenko V.V."/>
            <person name="Nikitina A.S."/>
            <person name="Selezneva O.V."/>
            <person name="Tsaplina I.A."/>
            <person name="Letarova M.A."/>
            <person name="Kostryukova E.S."/>
            <person name="Letarov A.V."/>
        </authorList>
    </citation>
    <scope>NUCLEOTIDE SEQUENCE [LARGE SCALE GENOMIC DNA]</scope>
    <source>
        <strain evidence="1 2">Kr1</strain>
    </source>
</reference>
<keyword evidence="2" id="KW-1185">Reference proteome</keyword>
<dbReference type="Proteomes" id="UP000325292">
    <property type="component" value="Chromosome"/>
</dbReference>
<sequence>MFGMDVLVPALEFSKSKYRGWAAQAHAFPLIVDDIQNRRFHDHAIELIKSSDYFRTFPAPCMVFSANTDIEGLPSEVTKRAYVVPITASIPVAAAAKDRFTAQVQQHVGTALYRAYCARVLPAVRRLANAWDNPEPPDPYQVASTVLYDLVGHALDGNPPSWCHTVTLDTYLTSHDVKIRDTLHRLWKTRPDLFVIRRPDNHVVLTASNPSEIKTWKTNIPDYLIVQQAGLSLILHLRETEAFLGLRLNRPFLSRWWHPK</sequence>
<accession>A0ABM6RN06</accession>
<evidence type="ECO:0000313" key="2">
    <source>
        <dbReference type="Proteomes" id="UP000325292"/>
    </source>
</evidence>